<dbReference type="STRING" id="1801677.A2365_03195"/>
<name>A0A1G2EPH2_9BACT</name>
<comment type="caution">
    <text evidence="1">The sequence shown here is derived from an EMBL/GenBank/DDBJ whole genome shotgun (WGS) entry which is preliminary data.</text>
</comment>
<dbReference type="EMBL" id="MHMM01000006">
    <property type="protein sequence ID" value="OGZ27452.1"/>
    <property type="molecule type" value="Genomic_DNA"/>
</dbReference>
<evidence type="ECO:0000313" key="2">
    <source>
        <dbReference type="Proteomes" id="UP000177740"/>
    </source>
</evidence>
<evidence type="ECO:0000313" key="1">
    <source>
        <dbReference type="EMBL" id="OGZ27452.1"/>
    </source>
</evidence>
<accession>A0A1G2EPH2</accession>
<dbReference type="AlphaFoldDB" id="A0A1G2EPH2"/>
<protein>
    <submittedName>
        <fullName evidence="1">Uncharacterized protein</fullName>
    </submittedName>
</protein>
<sequence length="62" mass="7175">MFQQLFYRDRLEGLLPRWTRAFPACWQTGKPMTGSSPEADKKTILVPDLAIREVKELILLAK</sequence>
<organism evidence="1 2">
    <name type="scientific">Candidatus Nealsonbacteria bacterium RIFOXYB1_FULL_40_15</name>
    <dbReference type="NCBI Taxonomy" id="1801677"/>
    <lineage>
        <taxon>Bacteria</taxon>
        <taxon>Candidatus Nealsoniibacteriota</taxon>
    </lineage>
</organism>
<reference evidence="1 2" key="1">
    <citation type="journal article" date="2016" name="Nat. Commun.">
        <title>Thousands of microbial genomes shed light on interconnected biogeochemical processes in an aquifer system.</title>
        <authorList>
            <person name="Anantharaman K."/>
            <person name="Brown C.T."/>
            <person name="Hug L.A."/>
            <person name="Sharon I."/>
            <person name="Castelle C.J."/>
            <person name="Probst A.J."/>
            <person name="Thomas B.C."/>
            <person name="Singh A."/>
            <person name="Wilkins M.J."/>
            <person name="Karaoz U."/>
            <person name="Brodie E.L."/>
            <person name="Williams K.H."/>
            <person name="Hubbard S.S."/>
            <person name="Banfield J.F."/>
        </authorList>
    </citation>
    <scope>NUCLEOTIDE SEQUENCE [LARGE SCALE GENOMIC DNA]</scope>
</reference>
<proteinExistence type="predicted"/>
<dbReference type="Proteomes" id="UP000177740">
    <property type="component" value="Unassembled WGS sequence"/>
</dbReference>
<gene>
    <name evidence="1" type="ORF">A2365_03195</name>
</gene>